<organism evidence="2 3">
    <name type="scientific">Cystoisospora suis</name>
    <dbReference type="NCBI Taxonomy" id="483139"/>
    <lineage>
        <taxon>Eukaryota</taxon>
        <taxon>Sar</taxon>
        <taxon>Alveolata</taxon>
        <taxon>Apicomplexa</taxon>
        <taxon>Conoidasida</taxon>
        <taxon>Coccidia</taxon>
        <taxon>Eucoccidiorida</taxon>
        <taxon>Eimeriorina</taxon>
        <taxon>Sarcocystidae</taxon>
        <taxon>Cystoisospora</taxon>
    </lineage>
</organism>
<feature type="compositionally biased region" description="Basic and acidic residues" evidence="1">
    <location>
        <begin position="71"/>
        <end position="85"/>
    </location>
</feature>
<dbReference type="Proteomes" id="UP000221165">
    <property type="component" value="Unassembled WGS sequence"/>
</dbReference>
<feature type="region of interest" description="Disordered" evidence="1">
    <location>
        <begin position="61"/>
        <end position="85"/>
    </location>
</feature>
<dbReference type="AlphaFoldDB" id="A0A2C6KSB0"/>
<dbReference type="GeneID" id="94430141"/>
<dbReference type="RefSeq" id="XP_067921089.1">
    <property type="nucleotide sequence ID" value="XM_068066930.1"/>
</dbReference>
<dbReference type="EMBL" id="MIGC01003477">
    <property type="protein sequence ID" value="PHJ19388.1"/>
    <property type="molecule type" value="Genomic_DNA"/>
</dbReference>
<evidence type="ECO:0000313" key="2">
    <source>
        <dbReference type="EMBL" id="PHJ19388.1"/>
    </source>
</evidence>
<name>A0A2C6KSB0_9APIC</name>
<comment type="caution">
    <text evidence="2">The sequence shown here is derived from an EMBL/GenBank/DDBJ whole genome shotgun (WGS) entry which is preliminary data.</text>
</comment>
<evidence type="ECO:0000313" key="3">
    <source>
        <dbReference type="Proteomes" id="UP000221165"/>
    </source>
</evidence>
<reference evidence="2 3" key="1">
    <citation type="journal article" date="2017" name="Int. J. Parasitol.">
        <title>The genome of the protozoan parasite Cystoisospora suis and a reverse vaccinology approach to identify vaccine candidates.</title>
        <authorList>
            <person name="Palmieri N."/>
            <person name="Shrestha A."/>
            <person name="Ruttkowski B."/>
            <person name="Beck T."/>
            <person name="Vogl C."/>
            <person name="Tomley F."/>
            <person name="Blake D.P."/>
            <person name="Joachim A."/>
        </authorList>
    </citation>
    <scope>NUCLEOTIDE SEQUENCE [LARGE SCALE GENOMIC DNA]</scope>
    <source>
        <strain evidence="2 3">Wien I</strain>
    </source>
</reference>
<protein>
    <submittedName>
        <fullName evidence="2">Uncharacterized protein</fullName>
    </submittedName>
</protein>
<gene>
    <name evidence="2" type="ORF">CSUI_006777</name>
</gene>
<evidence type="ECO:0000256" key="1">
    <source>
        <dbReference type="SAM" id="MobiDB-lite"/>
    </source>
</evidence>
<keyword evidence="3" id="KW-1185">Reference proteome</keyword>
<accession>A0A2C6KSB0</accession>
<sequence>MALELPSSCFRYVCRFFSFLLVHHLCPEPSGATRVTPEEILEKAIDQSAHSFRAIRVFSQVSSSSRSPPYKGEDSRGTIRRELEA</sequence>
<proteinExistence type="predicted"/>
<dbReference type="VEuPathDB" id="ToxoDB:CSUI_006777"/>